<dbReference type="AlphaFoldDB" id="A0A0L0NBY7"/>
<proteinExistence type="predicted"/>
<dbReference type="OrthoDB" id="5336565at2759"/>
<evidence type="ECO:0000313" key="2">
    <source>
        <dbReference type="EMBL" id="KND91583.1"/>
    </source>
</evidence>
<accession>A0A0L0NBY7</accession>
<name>A0A0L0NBY7_TOLOC</name>
<dbReference type="EMBL" id="LFRF01000008">
    <property type="protein sequence ID" value="KND91583.1"/>
    <property type="molecule type" value="Genomic_DNA"/>
</dbReference>
<feature type="region of interest" description="Disordered" evidence="1">
    <location>
        <begin position="1"/>
        <end position="38"/>
    </location>
</feature>
<dbReference type="Proteomes" id="UP000036947">
    <property type="component" value="Unassembled WGS sequence"/>
</dbReference>
<protein>
    <submittedName>
        <fullName evidence="2">Uncharacterized protein</fullName>
    </submittedName>
</protein>
<evidence type="ECO:0000256" key="1">
    <source>
        <dbReference type="SAM" id="MobiDB-lite"/>
    </source>
</evidence>
<keyword evidence="3" id="KW-1185">Reference proteome</keyword>
<evidence type="ECO:0000313" key="3">
    <source>
        <dbReference type="Proteomes" id="UP000036947"/>
    </source>
</evidence>
<comment type="caution">
    <text evidence="2">The sequence shown here is derived from an EMBL/GenBank/DDBJ whole genome shotgun (WGS) entry which is preliminary data.</text>
</comment>
<gene>
    <name evidence="2" type="ORF">TOPH_03823</name>
</gene>
<organism evidence="2 3">
    <name type="scientific">Tolypocladium ophioglossoides (strain CBS 100239)</name>
    <name type="common">Snaketongue truffleclub</name>
    <name type="synonym">Elaphocordyceps ophioglossoides</name>
    <dbReference type="NCBI Taxonomy" id="1163406"/>
    <lineage>
        <taxon>Eukaryota</taxon>
        <taxon>Fungi</taxon>
        <taxon>Dikarya</taxon>
        <taxon>Ascomycota</taxon>
        <taxon>Pezizomycotina</taxon>
        <taxon>Sordariomycetes</taxon>
        <taxon>Hypocreomycetidae</taxon>
        <taxon>Hypocreales</taxon>
        <taxon>Ophiocordycipitaceae</taxon>
        <taxon>Tolypocladium</taxon>
    </lineage>
</organism>
<sequence length="62" mass="6758">MSSRESILGRRKRGSRSPVKSSGTPNTATTKGTGPLYRDPIFWTKLPSPRTTQALAFPLAIL</sequence>
<reference evidence="2 3" key="1">
    <citation type="journal article" date="2015" name="BMC Genomics">
        <title>The genome of the truffle-parasite Tolypocladium ophioglossoides and the evolution of antifungal peptaibiotics.</title>
        <authorList>
            <person name="Quandt C.A."/>
            <person name="Bushley K.E."/>
            <person name="Spatafora J.W."/>
        </authorList>
    </citation>
    <scope>NUCLEOTIDE SEQUENCE [LARGE SCALE GENOMIC DNA]</scope>
    <source>
        <strain evidence="2 3">CBS 100239</strain>
    </source>
</reference>
<feature type="compositionally biased region" description="Polar residues" evidence="1">
    <location>
        <begin position="18"/>
        <end position="32"/>
    </location>
</feature>